<gene>
    <name evidence="2" type="ORF">DEO72_LG3g422</name>
</gene>
<feature type="region of interest" description="Disordered" evidence="1">
    <location>
        <begin position="1"/>
        <end position="36"/>
    </location>
</feature>
<feature type="compositionally biased region" description="Basic and acidic residues" evidence="1">
    <location>
        <begin position="66"/>
        <end position="77"/>
    </location>
</feature>
<dbReference type="AlphaFoldDB" id="A0A4D6LBE7"/>
<sequence length="77" mass="8312">MSRGSPRYFCAKGRPGDQLNLSERASRPGKEGEASGWCFSGRDVIPWLLLVGVYGGAPSVWSGKDSSGESSRRPETH</sequence>
<organism evidence="2 3">
    <name type="scientific">Vigna unguiculata</name>
    <name type="common">Cowpea</name>
    <dbReference type="NCBI Taxonomy" id="3917"/>
    <lineage>
        <taxon>Eukaryota</taxon>
        <taxon>Viridiplantae</taxon>
        <taxon>Streptophyta</taxon>
        <taxon>Embryophyta</taxon>
        <taxon>Tracheophyta</taxon>
        <taxon>Spermatophyta</taxon>
        <taxon>Magnoliopsida</taxon>
        <taxon>eudicotyledons</taxon>
        <taxon>Gunneridae</taxon>
        <taxon>Pentapetalae</taxon>
        <taxon>rosids</taxon>
        <taxon>fabids</taxon>
        <taxon>Fabales</taxon>
        <taxon>Fabaceae</taxon>
        <taxon>Papilionoideae</taxon>
        <taxon>50 kb inversion clade</taxon>
        <taxon>NPAAA clade</taxon>
        <taxon>indigoferoid/millettioid clade</taxon>
        <taxon>Phaseoleae</taxon>
        <taxon>Vigna</taxon>
    </lineage>
</organism>
<feature type="region of interest" description="Disordered" evidence="1">
    <location>
        <begin position="57"/>
        <end position="77"/>
    </location>
</feature>
<evidence type="ECO:0000256" key="1">
    <source>
        <dbReference type="SAM" id="MobiDB-lite"/>
    </source>
</evidence>
<evidence type="ECO:0000313" key="2">
    <source>
        <dbReference type="EMBL" id="QCD85901.1"/>
    </source>
</evidence>
<feature type="compositionally biased region" description="Basic and acidic residues" evidence="1">
    <location>
        <begin position="24"/>
        <end position="33"/>
    </location>
</feature>
<keyword evidence="3" id="KW-1185">Reference proteome</keyword>
<dbReference type="EMBL" id="CP039347">
    <property type="protein sequence ID" value="QCD85901.1"/>
    <property type="molecule type" value="Genomic_DNA"/>
</dbReference>
<protein>
    <submittedName>
        <fullName evidence="2">Uncharacterized protein</fullName>
    </submittedName>
</protein>
<name>A0A4D6LBE7_VIGUN</name>
<dbReference type="Proteomes" id="UP000501690">
    <property type="component" value="Linkage Group LG3"/>
</dbReference>
<evidence type="ECO:0000313" key="3">
    <source>
        <dbReference type="Proteomes" id="UP000501690"/>
    </source>
</evidence>
<reference evidence="2 3" key="1">
    <citation type="submission" date="2019-04" db="EMBL/GenBank/DDBJ databases">
        <title>An improved genome assembly and genetic linkage map for asparagus bean, Vigna unguiculata ssp. sesquipedialis.</title>
        <authorList>
            <person name="Xia Q."/>
            <person name="Zhang R."/>
            <person name="Dong Y."/>
        </authorList>
    </citation>
    <scope>NUCLEOTIDE SEQUENCE [LARGE SCALE GENOMIC DNA]</scope>
    <source>
        <tissue evidence="2">Leaf</tissue>
    </source>
</reference>
<accession>A0A4D6LBE7</accession>
<proteinExistence type="predicted"/>